<evidence type="ECO:0000256" key="14">
    <source>
        <dbReference type="PROSITE-ProRule" id="PRU00282"/>
    </source>
</evidence>
<evidence type="ECO:0000256" key="15">
    <source>
        <dbReference type="RuleBase" id="RU000488"/>
    </source>
</evidence>
<feature type="repeat" description="Solcar" evidence="14">
    <location>
        <begin position="219"/>
        <end position="303"/>
    </location>
</feature>
<evidence type="ECO:0000256" key="11">
    <source>
        <dbReference type="ARBA" id="ARBA00058619"/>
    </source>
</evidence>
<keyword evidence="8" id="KW-0496">Mitochondrion</keyword>
<evidence type="ECO:0000256" key="7">
    <source>
        <dbReference type="ARBA" id="ARBA00022989"/>
    </source>
</evidence>
<keyword evidence="17" id="KW-1185">Reference proteome</keyword>
<dbReference type="InterPro" id="IPR002067">
    <property type="entry name" value="MCP"/>
</dbReference>
<keyword evidence="7" id="KW-1133">Transmembrane helix</keyword>
<comment type="catalytic activity">
    <reaction evidence="10">
        <text>FAD(in) = FAD(out)</text>
        <dbReference type="Rhea" id="RHEA:76535"/>
        <dbReference type="ChEBI" id="CHEBI:57692"/>
    </reaction>
</comment>
<name>A0A9P0FJE9_BRAAE</name>
<comment type="function">
    <text evidence="11">Facilitates flavin adenine dinucleotide (FAD) translocation across the mitochondrial inner membrane into the mitochondrial matrix where it acts as a redox cofactor to assist flavoenzyme activities in fundamental metabolic processes including fatty acid beta-oxidation, amino acid and choline metabolism as well as mitochondrial electron transportation. In particular, provides FAD to DLD dehydrogenase of the glycine cleavage system, part of mitochondrial one-carbon metabolic pathway involved in neural tube closure in early embryogenesis.</text>
</comment>
<dbReference type="InterPro" id="IPR018108">
    <property type="entry name" value="MCP_transmembrane"/>
</dbReference>
<evidence type="ECO:0000256" key="1">
    <source>
        <dbReference type="ARBA" id="ARBA00004448"/>
    </source>
</evidence>
<evidence type="ECO:0000256" key="8">
    <source>
        <dbReference type="ARBA" id="ARBA00023128"/>
    </source>
</evidence>
<dbReference type="FunFam" id="1.50.40.10:FF:000025">
    <property type="entry name" value="mitochondrial folate transporter/carrier"/>
    <property type="match status" value="1"/>
</dbReference>
<evidence type="ECO:0000256" key="10">
    <source>
        <dbReference type="ARBA" id="ARBA00050907"/>
    </source>
</evidence>
<protein>
    <recommendedName>
        <fullName evidence="12">Solute carrier family 25 member 32</fullName>
    </recommendedName>
    <alternativeName>
        <fullName evidence="13">Mitochondrial FAD transporter</fullName>
    </alternativeName>
</protein>
<dbReference type="OrthoDB" id="428293at2759"/>
<dbReference type="AlphaFoldDB" id="A0A9P0FJE9"/>
<dbReference type="SUPFAM" id="SSF103506">
    <property type="entry name" value="Mitochondrial carrier"/>
    <property type="match status" value="1"/>
</dbReference>
<evidence type="ECO:0000313" key="17">
    <source>
        <dbReference type="Proteomes" id="UP001154078"/>
    </source>
</evidence>
<dbReference type="Gene3D" id="1.50.40.10">
    <property type="entry name" value="Mitochondrial carrier domain"/>
    <property type="match status" value="1"/>
</dbReference>
<gene>
    <name evidence="16" type="ORF">MELIAE_LOCUS9558</name>
</gene>
<comment type="similarity">
    <text evidence="2 15">Belongs to the mitochondrial carrier (TC 2.A.29) family.</text>
</comment>
<evidence type="ECO:0000256" key="3">
    <source>
        <dbReference type="ARBA" id="ARBA00022448"/>
    </source>
</evidence>
<dbReference type="EMBL" id="OV121137">
    <property type="protein sequence ID" value="CAH0559471.1"/>
    <property type="molecule type" value="Genomic_DNA"/>
</dbReference>
<evidence type="ECO:0000256" key="4">
    <source>
        <dbReference type="ARBA" id="ARBA00022692"/>
    </source>
</evidence>
<evidence type="ECO:0000256" key="2">
    <source>
        <dbReference type="ARBA" id="ARBA00006375"/>
    </source>
</evidence>
<dbReference type="Pfam" id="PF00153">
    <property type="entry name" value="Mito_carr"/>
    <property type="match status" value="3"/>
</dbReference>
<evidence type="ECO:0000256" key="6">
    <source>
        <dbReference type="ARBA" id="ARBA00022792"/>
    </source>
</evidence>
<feature type="repeat" description="Solcar" evidence="14">
    <location>
        <begin position="20"/>
        <end position="110"/>
    </location>
</feature>
<keyword evidence="4 14" id="KW-0812">Transmembrane</keyword>
<feature type="repeat" description="Solcar" evidence="14">
    <location>
        <begin position="119"/>
        <end position="206"/>
    </location>
</feature>
<evidence type="ECO:0000256" key="9">
    <source>
        <dbReference type="ARBA" id="ARBA00023136"/>
    </source>
</evidence>
<keyword evidence="6" id="KW-0999">Mitochondrion inner membrane</keyword>
<comment type="subcellular location">
    <subcellularLocation>
        <location evidence="1">Mitochondrion inner membrane</location>
        <topology evidence="1">Multi-pass membrane protein</topology>
    </subcellularLocation>
</comment>
<dbReference type="InterPro" id="IPR023395">
    <property type="entry name" value="MCP_dom_sf"/>
</dbReference>
<sequence>MAAVKNEGVSVTENFEIFSHLRYEHLVAGTTAGLTSTVTLHPLDVIKIRFAAHDGRHQYTPKYSGIANAFVTIAREEGLRGLYKGVVPNCWGAGASWGLYFLFYNSSRTIWAQRSKEELGPLENSLAAALSGALTLVITNPLWVVKTRLCLQHNDQSRRYSGMVDALTKIYHNEGVKGYYRGFVPGLFGVSHGAVQFVVYEEMKTTYGTYYNLPQNSQLGTVQYLTFAAISKIIAAGVTYPYQVVRTRLQNQYYTYKGSLDCIRQTWAFEGWRGFYKGLGSNLIRVTPATMITFVTYEKVSHFLMKRSKNFEA</sequence>
<evidence type="ECO:0000313" key="16">
    <source>
        <dbReference type="EMBL" id="CAH0559471.1"/>
    </source>
</evidence>
<accession>A0A9P0FJE9</accession>
<keyword evidence="9 14" id="KW-0472">Membrane</keyword>
<keyword evidence="5" id="KW-0677">Repeat</keyword>
<evidence type="ECO:0000256" key="13">
    <source>
        <dbReference type="ARBA" id="ARBA00079992"/>
    </source>
</evidence>
<reference evidence="16" key="1">
    <citation type="submission" date="2021-12" db="EMBL/GenBank/DDBJ databases">
        <authorList>
            <person name="King R."/>
        </authorList>
    </citation>
    <scope>NUCLEOTIDE SEQUENCE</scope>
</reference>
<dbReference type="GO" id="GO:0015215">
    <property type="term" value="F:nucleotide transmembrane transporter activity"/>
    <property type="evidence" value="ECO:0007669"/>
    <property type="project" value="UniProtKB-ARBA"/>
</dbReference>
<dbReference type="PROSITE" id="PS50920">
    <property type="entry name" value="SOLCAR"/>
    <property type="match status" value="3"/>
</dbReference>
<evidence type="ECO:0000256" key="12">
    <source>
        <dbReference type="ARBA" id="ARBA00070508"/>
    </source>
</evidence>
<dbReference type="GO" id="GO:0005743">
    <property type="term" value="C:mitochondrial inner membrane"/>
    <property type="evidence" value="ECO:0007669"/>
    <property type="project" value="UniProtKB-SubCell"/>
</dbReference>
<organism evidence="16 17">
    <name type="scientific">Brassicogethes aeneus</name>
    <name type="common">Rape pollen beetle</name>
    <name type="synonym">Meligethes aeneus</name>
    <dbReference type="NCBI Taxonomy" id="1431903"/>
    <lineage>
        <taxon>Eukaryota</taxon>
        <taxon>Metazoa</taxon>
        <taxon>Ecdysozoa</taxon>
        <taxon>Arthropoda</taxon>
        <taxon>Hexapoda</taxon>
        <taxon>Insecta</taxon>
        <taxon>Pterygota</taxon>
        <taxon>Neoptera</taxon>
        <taxon>Endopterygota</taxon>
        <taxon>Coleoptera</taxon>
        <taxon>Polyphaga</taxon>
        <taxon>Cucujiformia</taxon>
        <taxon>Nitidulidae</taxon>
        <taxon>Meligethinae</taxon>
        <taxon>Brassicogethes</taxon>
    </lineage>
</organism>
<evidence type="ECO:0000256" key="5">
    <source>
        <dbReference type="ARBA" id="ARBA00022737"/>
    </source>
</evidence>
<dbReference type="GO" id="GO:0015711">
    <property type="term" value="P:organic anion transport"/>
    <property type="evidence" value="ECO:0007669"/>
    <property type="project" value="UniProtKB-ARBA"/>
</dbReference>
<dbReference type="InterPro" id="IPR044712">
    <property type="entry name" value="SLC25A32-like"/>
</dbReference>
<dbReference type="PANTHER" id="PTHR45683">
    <property type="entry name" value="MITOCHONDRIAL NICOTINAMIDE ADENINE DINUCLEOTIDE TRANSPORTER 1-RELATED-RELATED"/>
    <property type="match status" value="1"/>
</dbReference>
<dbReference type="Proteomes" id="UP001154078">
    <property type="component" value="Chromosome 6"/>
</dbReference>
<keyword evidence="3 15" id="KW-0813">Transport</keyword>
<proteinExistence type="inferred from homology"/>
<dbReference type="PRINTS" id="PR00926">
    <property type="entry name" value="MITOCARRIER"/>
</dbReference>